<dbReference type="PANTHER" id="PTHR11063">
    <property type="entry name" value="GLUTAMATE SEMIALDEHYDE DEHYDROGENASE"/>
    <property type="match status" value="1"/>
</dbReference>
<evidence type="ECO:0000256" key="4">
    <source>
        <dbReference type="ARBA" id="ARBA00022857"/>
    </source>
</evidence>
<dbReference type="EMBL" id="JAARUV010000001">
    <property type="protein sequence ID" value="MBC1777613.1"/>
    <property type="molecule type" value="Genomic_DNA"/>
</dbReference>
<sequence length="415" mass="44660">MSGLVEMGKRAKVAALALSQAKTKQKNEALLALAERLVANTTVILAANEKDLAAAAENGVKDAMLDRLRLTAERVVDMAEGVKQVAALADPIGEVTHMWKNEADLTIGKQRVPLGVIGIIYESRPNVTVDAAVLCFKTGNATILRGGSEAFHSNIALVKIIRESLAASDFPADAVQILEDTSRETAQALMKLNAYLDVLIPRGSARLIQAVLENATVPVIETGTGNCHVYIDKEAQQEMATKIIVNAKASRPSVCNAAETLLIHEAVASAFLPSIIAKLREENVEIRGDEQVAAIVPDVIAATESDWETEFADYILAIKVVPSDDAAIAHINQYGTKHSEAIVTDNYFTSQKFLQQVDAAAVYVNASTRFTDGFEFGFGAEIGISTQKLHARGPMGLNELTSTKYIIYGEGQIRE</sequence>
<dbReference type="EC" id="1.2.1.41" evidence="7"/>
<comment type="similarity">
    <text evidence="7">Belongs to the gamma-glutamyl phosphate reductase family.</text>
</comment>
<dbReference type="AlphaFoldDB" id="A0A7X1CH60"/>
<dbReference type="HAMAP" id="MF_00412">
    <property type="entry name" value="ProA"/>
    <property type="match status" value="1"/>
</dbReference>
<dbReference type="FunFam" id="3.40.309.10:FF:000006">
    <property type="entry name" value="Gamma-glutamyl phosphate reductase"/>
    <property type="match status" value="1"/>
</dbReference>
<name>A0A7X1CH60_9LIST</name>
<evidence type="ECO:0000256" key="2">
    <source>
        <dbReference type="ARBA" id="ARBA00022605"/>
    </source>
</evidence>
<accession>A0A7X1CH60</accession>
<keyword evidence="2 7" id="KW-0028">Amino-acid biosynthesis</keyword>
<dbReference type="CDD" id="cd07079">
    <property type="entry name" value="ALDH_F18-19_ProA-GPR"/>
    <property type="match status" value="1"/>
</dbReference>
<dbReference type="InterPro" id="IPR016162">
    <property type="entry name" value="Ald_DH_N"/>
</dbReference>
<evidence type="ECO:0000313" key="9">
    <source>
        <dbReference type="EMBL" id="MBC1777613.1"/>
    </source>
</evidence>
<dbReference type="PROSITE" id="PS01223">
    <property type="entry name" value="PROA"/>
    <property type="match status" value="1"/>
</dbReference>
<evidence type="ECO:0000256" key="5">
    <source>
        <dbReference type="ARBA" id="ARBA00023002"/>
    </source>
</evidence>
<reference evidence="9 10" key="1">
    <citation type="submission" date="2020-03" db="EMBL/GenBank/DDBJ databases">
        <title>Soil Listeria distribution.</title>
        <authorList>
            <person name="Liao J."/>
            <person name="Wiedmann M."/>
        </authorList>
    </citation>
    <scope>NUCLEOTIDE SEQUENCE [LARGE SCALE GENOMIC DNA]</scope>
    <source>
        <strain evidence="9 10">FSL L7-1017</strain>
    </source>
</reference>
<evidence type="ECO:0000256" key="7">
    <source>
        <dbReference type="HAMAP-Rule" id="MF_00412"/>
    </source>
</evidence>
<dbReference type="GO" id="GO:0055129">
    <property type="term" value="P:L-proline biosynthetic process"/>
    <property type="evidence" value="ECO:0007669"/>
    <property type="project" value="UniProtKB-UniRule"/>
</dbReference>
<proteinExistence type="inferred from homology"/>
<comment type="subcellular location">
    <subcellularLocation>
        <location evidence="7">Cytoplasm</location>
    </subcellularLocation>
</comment>
<dbReference type="PIRSF" id="PIRSF000151">
    <property type="entry name" value="GPR"/>
    <property type="match status" value="1"/>
</dbReference>
<dbReference type="GO" id="GO:0050661">
    <property type="term" value="F:NADP binding"/>
    <property type="evidence" value="ECO:0007669"/>
    <property type="project" value="InterPro"/>
</dbReference>
<dbReference type="SUPFAM" id="SSF53720">
    <property type="entry name" value="ALDH-like"/>
    <property type="match status" value="1"/>
</dbReference>
<comment type="pathway">
    <text evidence="1 7">Amino-acid biosynthesis; L-proline biosynthesis; L-glutamate 5-semialdehyde from L-glutamate: step 2/2.</text>
</comment>
<dbReference type="InterPro" id="IPR016161">
    <property type="entry name" value="Ald_DH/histidinol_DH"/>
</dbReference>
<keyword evidence="5 7" id="KW-0560">Oxidoreductase</keyword>
<evidence type="ECO:0000256" key="3">
    <source>
        <dbReference type="ARBA" id="ARBA00022650"/>
    </source>
</evidence>
<keyword evidence="7" id="KW-0963">Cytoplasm</keyword>
<dbReference type="InterPro" id="IPR012134">
    <property type="entry name" value="Glu-5-SA_DH"/>
</dbReference>
<protein>
    <recommendedName>
        <fullName evidence="7">Gamma-glutamyl phosphate reductase</fullName>
        <shortName evidence="7">GPR</shortName>
        <ecNumber evidence="7">1.2.1.41</ecNumber>
    </recommendedName>
    <alternativeName>
        <fullName evidence="7">Glutamate-5-semialdehyde dehydrogenase</fullName>
    </alternativeName>
    <alternativeName>
        <fullName evidence="7">Glutamyl-gamma-semialdehyde dehydrogenase</fullName>
        <shortName evidence="7">GSA dehydrogenase</shortName>
    </alternativeName>
</protein>
<comment type="caution">
    <text evidence="9">The sequence shown here is derived from an EMBL/GenBank/DDBJ whole genome shotgun (WGS) entry which is preliminary data.</text>
</comment>
<evidence type="ECO:0000259" key="8">
    <source>
        <dbReference type="Pfam" id="PF00171"/>
    </source>
</evidence>
<dbReference type="NCBIfam" id="TIGR00407">
    <property type="entry name" value="proA"/>
    <property type="match status" value="1"/>
</dbReference>
<dbReference type="RefSeq" id="WP_185494332.1">
    <property type="nucleotide sequence ID" value="NZ_JAARUV010000001.1"/>
</dbReference>
<keyword evidence="3 7" id="KW-0641">Proline biosynthesis</keyword>
<evidence type="ECO:0000313" key="10">
    <source>
        <dbReference type="Proteomes" id="UP000547643"/>
    </source>
</evidence>
<dbReference type="Proteomes" id="UP000547643">
    <property type="component" value="Unassembled WGS sequence"/>
</dbReference>
<keyword evidence="4 7" id="KW-0521">NADP</keyword>
<dbReference type="GO" id="GO:0005737">
    <property type="term" value="C:cytoplasm"/>
    <property type="evidence" value="ECO:0007669"/>
    <property type="project" value="UniProtKB-SubCell"/>
</dbReference>
<dbReference type="Pfam" id="PF00171">
    <property type="entry name" value="Aldedh"/>
    <property type="match status" value="1"/>
</dbReference>
<dbReference type="InterPro" id="IPR016163">
    <property type="entry name" value="Ald_DH_C"/>
</dbReference>
<gene>
    <name evidence="7" type="primary">proA</name>
    <name evidence="9" type="ORF">HCA46_02085</name>
</gene>
<dbReference type="GO" id="GO:0004350">
    <property type="term" value="F:glutamate-5-semialdehyde dehydrogenase activity"/>
    <property type="evidence" value="ECO:0007669"/>
    <property type="project" value="UniProtKB-UniRule"/>
</dbReference>
<comment type="function">
    <text evidence="7">Catalyzes the NADPH-dependent reduction of L-glutamate 5-phosphate into L-glutamate 5-semialdehyde and phosphate. The product spontaneously undergoes cyclization to form 1-pyrroline-5-carboxylate.</text>
</comment>
<dbReference type="UniPathway" id="UPA00098">
    <property type="reaction ID" value="UER00360"/>
</dbReference>
<feature type="domain" description="Aldehyde dehydrogenase" evidence="8">
    <location>
        <begin position="14"/>
        <end position="287"/>
    </location>
</feature>
<comment type="catalytic activity">
    <reaction evidence="6 7">
        <text>L-glutamate 5-semialdehyde + phosphate + NADP(+) = L-glutamyl 5-phosphate + NADPH + H(+)</text>
        <dbReference type="Rhea" id="RHEA:19541"/>
        <dbReference type="ChEBI" id="CHEBI:15378"/>
        <dbReference type="ChEBI" id="CHEBI:43474"/>
        <dbReference type="ChEBI" id="CHEBI:57783"/>
        <dbReference type="ChEBI" id="CHEBI:58066"/>
        <dbReference type="ChEBI" id="CHEBI:58274"/>
        <dbReference type="ChEBI" id="CHEBI:58349"/>
        <dbReference type="EC" id="1.2.1.41"/>
    </reaction>
</comment>
<dbReference type="InterPro" id="IPR020593">
    <property type="entry name" value="G-glutamylP_reductase_CS"/>
</dbReference>
<evidence type="ECO:0000256" key="6">
    <source>
        <dbReference type="ARBA" id="ARBA00049024"/>
    </source>
</evidence>
<dbReference type="PANTHER" id="PTHR11063:SF8">
    <property type="entry name" value="DELTA-1-PYRROLINE-5-CARBOXYLATE SYNTHASE"/>
    <property type="match status" value="1"/>
</dbReference>
<evidence type="ECO:0000256" key="1">
    <source>
        <dbReference type="ARBA" id="ARBA00004985"/>
    </source>
</evidence>
<dbReference type="InterPro" id="IPR000965">
    <property type="entry name" value="GPR_dom"/>
</dbReference>
<dbReference type="Gene3D" id="3.40.605.10">
    <property type="entry name" value="Aldehyde Dehydrogenase, Chain A, domain 1"/>
    <property type="match status" value="1"/>
</dbReference>
<dbReference type="InterPro" id="IPR015590">
    <property type="entry name" value="Aldehyde_DH_dom"/>
</dbReference>
<dbReference type="Gene3D" id="3.40.309.10">
    <property type="entry name" value="Aldehyde Dehydrogenase, Chain A, domain 2"/>
    <property type="match status" value="1"/>
</dbReference>
<dbReference type="NCBIfam" id="NF001221">
    <property type="entry name" value="PRK00197.1"/>
    <property type="match status" value="1"/>
</dbReference>
<organism evidence="9 10">
    <name type="scientific">Listeria booriae</name>
    <dbReference type="NCBI Taxonomy" id="1552123"/>
    <lineage>
        <taxon>Bacteria</taxon>
        <taxon>Bacillati</taxon>
        <taxon>Bacillota</taxon>
        <taxon>Bacilli</taxon>
        <taxon>Bacillales</taxon>
        <taxon>Listeriaceae</taxon>
        <taxon>Listeria</taxon>
    </lineage>
</organism>